<dbReference type="PANTHER" id="PTHR22883:SF23">
    <property type="entry name" value="PALMITOYLTRANSFERASE ZDHHC6"/>
    <property type="match status" value="1"/>
</dbReference>
<dbReference type="AlphaFoldDB" id="A0A1X6MNK3"/>
<dbReference type="GO" id="GO:0019706">
    <property type="term" value="F:protein-cysteine S-palmitoyltransferase activity"/>
    <property type="evidence" value="ECO:0007669"/>
    <property type="project" value="UniProtKB-EC"/>
</dbReference>
<protein>
    <recommendedName>
        <fullName evidence="11">Palmitoyltransferase</fullName>
        <ecNumber evidence="11">2.3.1.225</ecNumber>
    </recommendedName>
</protein>
<evidence type="ECO:0000256" key="10">
    <source>
        <dbReference type="ARBA" id="ARBA00048048"/>
    </source>
</evidence>
<evidence type="ECO:0000256" key="9">
    <source>
        <dbReference type="ARBA" id="ARBA00038298"/>
    </source>
</evidence>
<comment type="catalytic activity">
    <reaction evidence="10 11">
        <text>L-cysteinyl-[protein] + hexadecanoyl-CoA = S-hexadecanoyl-L-cysteinyl-[protein] + CoA</text>
        <dbReference type="Rhea" id="RHEA:36683"/>
        <dbReference type="Rhea" id="RHEA-COMP:10131"/>
        <dbReference type="Rhea" id="RHEA-COMP:11032"/>
        <dbReference type="ChEBI" id="CHEBI:29950"/>
        <dbReference type="ChEBI" id="CHEBI:57287"/>
        <dbReference type="ChEBI" id="CHEBI:57379"/>
        <dbReference type="ChEBI" id="CHEBI:74151"/>
        <dbReference type="EC" id="2.3.1.225"/>
    </reaction>
</comment>
<dbReference type="InterPro" id="IPR001594">
    <property type="entry name" value="Palmitoyltrfase_DHHC"/>
</dbReference>
<dbReference type="GO" id="GO:0005783">
    <property type="term" value="C:endoplasmic reticulum"/>
    <property type="evidence" value="ECO:0007669"/>
    <property type="project" value="TreeGrafter"/>
</dbReference>
<keyword evidence="5 11" id="KW-0472">Membrane</keyword>
<dbReference type="Pfam" id="PF01529">
    <property type="entry name" value="DHHC"/>
    <property type="match status" value="1"/>
</dbReference>
<feature type="transmembrane region" description="Helical" evidence="11">
    <location>
        <begin position="316"/>
        <end position="342"/>
    </location>
</feature>
<evidence type="ECO:0000256" key="6">
    <source>
        <dbReference type="ARBA" id="ARBA00023139"/>
    </source>
</evidence>
<evidence type="ECO:0000256" key="5">
    <source>
        <dbReference type="ARBA" id="ARBA00023136"/>
    </source>
</evidence>
<keyword evidence="7" id="KW-0449">Lipoprotein</keyword>
<evidence type="ECO:0000256" key="11">
    <source>
        <dbReference type="RuleBase" id="RU079119"/>
    </source>
</evidence>
<comment type="domain">
    <text evidence="11">The DHHC domain is required for palmitoyltransferase activity.</text>
</comment>
<dbReference type="GO" id="GO:0006612">
    <property type="term" value="P:protein targeting to membrane"/>
    <property type="evidence" value="ECO:0007669"/>
    <property type="project" value="TreeGrafter"/>
</dbReference>
<reference evidence="14 15" key="1">
    <citation type="submission" date="2017-04" db="EMBL/GenBank/DDBJ databases">
        <title>Genome Sequence of the Model Brown-Rot Fungus Postia placenta SB12.</title>
        <authorList>
            <consortium name="DOE Joint Genome Institute"/>
            <person name="Gaskell J."/>
            <person name="Kersten P."/>
            <person name="Larrondo L.F."/>
            <person name="Canessa P."/>
            <person name="Martinez D."/>
            <person name="Hibbett D."/>
            <person name="Schmoll M."/>
            <person name="Kubicek C.P."/>
            <person name="Martinez A.T."/>
            <person name="Yadav J."/>
            <person name="Master E."/>
            <person name="Magnuson J.K."/>
            <person name="James T."/>
            <person name="Yaver D."/>
            <person name="Berka R."/>
            <person name="Labutti K."/>
            <person name="Lipzen A."/>
            <person name="Aerts A."/>
            <person name="Barry K."/>
            <person name="Henrissat B."/>
            <person name="Blanchette R."/>
            <person name="Grigoriev I."/>
            <person name="Cullen D."/>
        </authorList>
    </citation>
    <scope>NUCLEOTIDE SEQUENCE [LARGE SCALE GENOMIC DNA]</scope>
    <source>
        <strain evidence="14 15">MAD-698-R-SB12</strain>
    </source>
</reference>
<keyword evidence="2 11" id="KW-0808">Transferase</keyword>
<evidence type="ECO:0000313" key="15">
    <source>
        <dbReference type="Proteomes" id="UP000194127"/>
    </source>
</evidence>
<dbReference type="EC" id="2.3.1.225" evidence="11"/>
<sequence length="454" mass="51255">MSTHEGKQPVQEAKCCGVVEEAAMRSRERREKRKRKPMPWILLKLTVVVTAGIIAYAFYVYIGRLCVPLIRRDSGAIGGRATGIGFLVVFCVLGLMMIWAYEKIVFTSPGLAKEHVQKSPPPEVNNAVPSWWDSTRDLAGTPYQYVPPPDANGAAPASAGLHGHSGPAPPRDVNYDDNAGMLDAIPPVTEARTAQPNGSGKPLPSAPNGSSPRAQLPMMYTRKPSATPLLRPEHRYCYKDGFLKPPRAHHCRACGTCVLRYDHHCPWIGQCVGARNHKFFVIFLEWTWLFCVWTFATLTANVIRSGTRGDDIDPEMIVIIVLSGLFAFFTAALLGTHVNLIVHNQTTVETMNSQRMKEREKGVLARMHAWYEFGAKRRTRKQWDEEWGRIGCEGNLWWLGSYRANWEAVMGHHVWEWFLPIGRSPLDGLSYPENPRFDAEGRWRPRSEWLPELR</sequence>
<comment type="similarity">
    <text evidence="9">Belongs to the DHHC palmitoyltransferase family. PFA5 subfamily.</text>
</comment>
<evidence type="ECO:0000313" key="14">
    <source>
        <dbReference type="EMBL" id="OSX58011.1"/>
    </source>
</evidence>
<evidence type="ECO:0000256" key="2">
    <source>
        <dbReference type="ARBA" id="ARBA00022679"/>
    </source>
</evidence>
<gene>
    <name evidence="14" type="ORF">POSPLADRAFT_1067684</name>
</gene>
<feature type="region of interest" description="Disordered" evidence="12">
    <location>
        <begin position="142"/>
        <end position="215"/>
    </location>
</feature>
<comment type="subcellular location">
    <subcellularLocation>
        <location evidence="1">Membrane</location>
        <topology evidence="1">Multi-pass membrane protein</topology>
    </subcellularLocation>
</comment>
<evidence type="ECO:0000256" key="7">
    <source>
        <dbReference type="ARBA" id="ARBA00023288"/>
    </source>
</evidence>
<dbReference type="GO" id="GO:0005794">
    <property type="term" value="C:Golgi apparatus"/>
    <property type="evidence" value="ECO:0007669"/>
    <property type="project" value="TreeGrafter"/>
</dbReference>
<keyword evidence="4 11" id="KW-1133">Transmembrane helix</keyword>
<proteinExistence type="inferred from homology"/>
<dbReference type="OrthoDB" id="1436450at2759"/>
<evidence type="ECO:0000256" key="12">
    <source>
        <dbReference type="SAM" id="MobiDB-lite"/>
    </source>
</evidence>
<dbReference type="STRING" id="670580.A0A1X6MNK3"/>
<evidence type="ECO:0000259" key="13">
    <source>
        <dbReference type="Pfam" id="PF01529"/>
    </source>
</evidence>
<feature type="transmembrane region" description="Helical" evidence="11">
    <location>
        <begin position="279"/>
        <end position="296"/>
    </location>
</feature>
<name>A0A1X6MNK3_9APHY</name>
<keyword evidence="8 11" id="KW-0012">Acyltransferase</keyword>
<feature type="domain" description="Palmitoyltransferase DHHC" evidence="13">
    <location>
        <begin position="233"/>
        <end position="353"/>
    </location>
</feature>
<dbReference type="EMBL" id="KZ110606">
    <property type="protein sequence ID" value="OSX58011.1"/>
    <property type="molecule type" value="Genomic_DNA"/>
</dbReference>
<dbReference type="InterPro" id="IPR039859">
    <property type="entry name" value="PFA4/ZDH16/20/ERF2-like"/>
</dbReference>
<dbReference type="PROSITE" id="PS50216">
    <property type="entry name" value="DHHC"/>
    <property type="match status" value="1"/>
</dbReference>
<dbReference type="PANTHER" id="PTHR22883">
    <property type="entry name" value="ZINC FINGER DHHC DOMAIN CONTAINING PROTEIN"/>
    <property type="match status" value="1"/>
</dbReference>
<evidence type="ECO:0000256" key="4">
    <source>
        <dbReference type="ARBA" id="ARBA00022989"/>
    </source>
</evidence>
<feature type="transmembrane region" description="Helical" evidence="11">
    <location>
        <begin position="82"/>
        <end position="101"/>
    </location>
</feature>
<dbReference type="GeneID" id="36327165"/>
<organism evidence="14 15">
    <name type="scientific">Postia placenta MAD-698-R-SB12</name>
    <dbReference type="NCBI Taxonomy" id="670580"/>
    <lineage>
        <taxon>Eukaryota</taxon>
        <taxon>Fungi</taxon>
        <taxon>Dikarya</taxon>
        <taxon>Basidiomycota</taxon>
        <taxon>Agaricomycotina</taxon>
        <taxon>Agaricomycetes</taxon>
        <taxon>Polyporales</taxon>
        <taxon>Adustoporiaceae</taxon>
        <taxon>Rhodonia</taxon>
    </lineage>
</organism>
<dbReference type="RefSeq" id="XP_024334805.1">
    <property type="nucleotide sequence ID" value="XM_024482215.1"/>
</dbReference>
<keyword evidence="6" id="KW-0564">Palmitate</keyword>
<evidence type="ECO:0000256" key="8">
    <source>
        <dbReference type="ARBA" id="ARBA00023315"/>
    </source>
</evidence>
<keyword evidence="3 11" id="KW-0812">Transmembrane</keyword>
<dbReference type="GO" id="GO:0016020">
    <property type="term" value="C:membrane"/>
    <property type="evidence" value="ECO:0007669"/>
    <property type="project" value="UniProtKB-SubCell"/>
</dbReference>
<accession>A0A1X6MNK3</accession>
<dbReference type="Proteomes" id="UP000194127">
    <property type="component" value="Unassembled WGS sequence"/>
</dbReference>
<evidence type="ECO:0000256" key="3">
    <source>
        <dbReference type="ARBA" id="ARBA00022692"/>
    </source>
</evidence>
<keyword evidence="15" id="KW-1185">Reference proteome</keyword>
<evidence type="ECO:0000256" key="1">
    <source>
        <dbReference type="ARBA" id="ARBA00004141"/>
    </source>
</evidence>
<feature type="transmembrane region" description="Helical" evidence="11">
    <location>
        <begin position="40"/>
        <end position="62"/>
    </location>
</feature>